<evidence type="ECO:0000256" key="2">
    <source>
        <dbReference type="SAM" id="MobiDB-lite"/>
    </source>
</evidence>
<reference evidence="4" key="1">
    <citation type="submission" date="2021-02" db="EMBL/GenBank/DDBJ databases">
        <authorList>
            <person name="Dougan E. K."/>
            <person name="Rhodes N."/>
            <person name="Thang M."/>
            <person name="Chan C."/>
        </authorList>
    </citation>
    <scope>NUCLEOTIDE SEQUENCE</scope>
</reference>
<feature type="compositionally biased region" description="Basic residues" evidence="2">
    <location>
        <begin position="652"/>
        <end position="662"/>
    </location>
</feature>
<feature type="compositionally biased region" description="Low complexity" evidence="2">
    <location>
        <begin position="472"/>
        <end position="483"/>
    </location>
</feature>
<dbReference type="InterPro" id="IPR003409">
    <property type="entry name" value="MORN"/>
</dbReference>
<dbReference type="Proteomes" id="UP000626109">
    <property type="component" value="Unassembled WGS sequence"/>
</dbReference>
<dbReference type="PANTHER" id="PTHR43215:SF14">
    <property type="entry name" value="RADIAL SPOKE HEAD 1 HOMOLOG"/>
    <property type="match status" value="1"/>
</dbReference>
<feature type="transmembrane region" description="Helical" evidence="3">
    <location>
        <begin position="146"/>
        <end position="166"/>
    </location>
</feature>
<keyword evidence="1" id="KW-0677">Repeat</keyword>
<feature type="region of interest" description="Disordered" evidence="2">
    <location>
        <begin position="652"/>
        <end position="672"/>
    </location>
</feature>
<dbReference type="PANTHER" id="PTHR43215">
    <property type="entry name" value="RADIAL SPOKE HEAD 1 HOMOLOG"/>
    <property type="match status" value="1"/>
</dbReference>
<evidence type="ECO:0000313" key="5">
    <source>
        <dbReference type="Proteomes" id="UP000626109"/>
    </source>
</evidence>
<name>A0A813HVH5_POLGL</name>
<dbReference type="EMBL" id="CAJNNW010001843">
    <property type="protein sequence ID" value="CAE8641339.1"/>
    <property type="molecule type" value="Genomic_DNA"/>
</dbReference>
<feature type="region of interest" description="Disordered" evidence="2">
    <location>
        <begin position="343"/>
        <end position="379"/>
    </location>
</feature>
<feature type="transmembrane region" description="Helical" evidence="3">
    <location>
        <begin position="228"/>
        <end position="250"/>
    </location>
</feature>
<dbReference type="SUPFAM" id="SSF82185">
    <property type="entry name" value="Histone H3 K4-specific methyltransferase SET7/9 N-terminal domain"/>
    <property type="match status" value="2"/>
</dbReference>
<feature type="transmembrane region" description="Helical" evidence="3">
    <location>
        <begin position="12"/>
        <end position="29"/>
    </location>
</feature>
<dbReference type="Gene3D" id="2.20.110.10">
    <property type="entry name" value="Histone H3 K4-specific methyltransferase SET7/9 N-terminal domain"/>
    <property type="match status" value="4"/>
</dbReference>
<dbReference type="AlphaFoldDB" id="A0A813HVH5"/>
<proteinExistence type="predicted"/>
<gene>
    <name evidence="4" type="ORF">PGLA2088_LOCUS2301</name>
</gene>
<evidence type="ECO:0000256" key="1">
    <source>
        <dbReference type="ARBA" id="ARBA00022737"/>
    </source>
</evidence>
<comment type="caution">
    <text evidence="4">The sequence shown here is derived from an EMBL/GenBank/DDBJ whole genome shotgun (WGS) entry which is preliminary data.</text>
</comment>
<feature type="region of interest" description="Disordered" evidence="2">
    <location>
        <begin position="441"/>
        <end position="497"/>
    </location>
</feature>
<protein>
    <submittedName>
        <fullName evidence="4">Uncharacterized protein</fullName>
    </submittedName>
</protein>
<evidence type="ECO:0000313" key="4">
    <source>
        <dbReference type="EMBL" id="CAE8641339.1"/>
    </source>
</evidence>
<keyword evidence="3" id="KW-1133">Transmembrane helix</keyword>
<feature type="compositionally biased region" description="Polar residues" evidence="2">
    <location>
        <begin position="604"/>
        <end position="620"/>
    </location>
</feature>
<feature type="compositionally biased region" description="Acidic residues" evidence="2">
    <location>
        <begin position="624"/>
        <end position="637"/>
    </location>
</feature>
<feature type="compositionally biased region" description="Basic and acidic residues" evidence="2">
    <location>
        <begin position="346"/>
        <end position="356"/>
    </location>
</feature>
<evidence type="ECO:0000256" key="3">
    <source>
        <dbReference type="SAM" id="Phobius"/>
    </source>
</evidence>
<feature type="transmembrane region" description="Helical" evidence="3">
    <location>
        <begin position="88"/>
        <end position="108"/>
    </location>
</feature>
<accession>A0A813HVH5</accession>
<dbReference type="SMART" id="SM00698">
    <property type="entry name" value="MORN"/>
    <property type="match status" value="7"/>
</dbReference>
<sequence length="884" mass="96437">MGSVDPQFSPGTAIVVTVAYVALSTHIWIERARIANTVERWGRSYPNLAELFRSILQIPKQLKLARSRSEKQVAEEAVRQAAFERSRVAACSTIITTVCPLFGILLFLRASLVLWRGVAVESLPVVLVSYLLFLLASSGVVELTSFVLDVLAVCFYAMIFVSAFLLPSPATVLLLSPVRCLARAMIGLTFSNTKLTVICSIPISVANIYKLIEASSVFRIAGGQDSDYVILAIASEVVSFLMIIFVVCMVEKLFKEKVDVALDAVHMEHSLHSKRKLLSVLCDAHVELGHDFRILGRCTELSQMLMTGFGPNSNGLGGTVFTTLLAEIDQRRFVDFVAVSAMPGRSESDDNDKSSETSRSSQSSRAASSHVHSSAPAKSLHVSIRDAAGVRFPIELFHVLVHNMRNPSAPPSHLIGIREEPGGHEISTSFQQLGSISEVPGAAVGGAGAAPQSAEPPTRVLSDLNPTGGPGSRTSQASSDSGSSRGGGSRTAQFDLPDLPSIHRIEFQFDGMADGFPVQQARIYFKGRAATESSACAMMKDLLPESLWPRFRGWAQNAINDGMAGHGDVYNPTESAVELLLPGRADTKLCADEVQFRVEELNETGDTQGEQKTTQASRSMEATDQAEEAEEEISEPECESVAVWATMSGIQQHRKKAKKRSSRSAQVNDQAPTLAAIQEHDRRMFRAAMHDMLENKPSNTYEGEWQQDRAHGTGKYLHIDGSTYEGQWLQDEKSGKGIENWADGARYDGQFLHGAKHGDGVYKSATGVQYEGQFKNDKMDGDGCYKFADQRTYVGSWVQGHMSGQGKMVWPNGSSYEGQYEKDMKQGEGVFTWPDQRQYRGQWSGGKQHGKGITVDATGAESTGEWRNGERISDAIPEKGVAFA</sequence>
<organism evidence="4 5">
    <name type="scientific">Polarella glacialis</name>
    <name type="common">Dinoflagellate</name>
    <dbReference type="NCBI Taxonomy" id="89957"/>
    <lineage>
        <taxon>Eukaryota</taxon>
        <taxon>Sar</taxon>
        <taxon>Alveolata</taxon>
        <taxon>Dinophyceae</taxon>
        <taxon>Suessiales</taxon>
        <taxon>Suessiaceae</taxon>
        <taxon>Polarella</taxon>
    </lineage>
</organism>
<keyword evidence="3" id="KW-0472">Membrane</keyword>
<feature type="compositionally biased region" description="Low complexity" evidence="2">
    <location>
        <begin position="357"/>
        <end position="379"/>
    </location>
</feature>
<feature type="region of interest" description="Disordered" evidence="2">
    <location>
        <begin position="601"/>
        <end position="637"/>
    </location>
</feature>
<dbReference type="Pfam" id="PF02493">
    <property type="entry name" value="MORN"/>
    <property type="match status" value="7"/>
</dbReference>
<keyword evidence="3" id="KW-0812">Transmembrane</keyword>